<name>A0A0E9Q4H4_ANGAN</name>
<sequence length="23" mass="2683">MRISGTVKLFVEGMHSCDHLFKF</sequence>
<reference evidence="1" key="2">
    <citation type="journal article" date="2015" name="Fish Shellfish Immunol.">
        <title>Early steps in the European eel (Anguilla anguilla)-Vibrio vulnificus interaction in the gills: Role of the RtxA13 toxin.</title>
        <authorList>
            <person name="Callol A."/>
            <person name="Pajuelo D."/>
            <person name="Ebbesson L."/>
            <person name="Teles M."/>
            <person name="MacKenzie S."/>
            <person name="Amaro C."/>
        </authorList>
    </citation>
    <scope>NUCLEOTIDE SEQUENCE</scope>
</reference>
<evidence type="ECO:0000313" key="1">
    <source>
        <dbReference type="EMBL" id="JAH11771.1"/>
    </source>
</evidence>
<dbReference type="EMBL" id="GBXM01096806">
    <property type="protein sequence ID" value="JAH11771.1"/>
    <property type="molecule type" value="Transcribed_RNA"/>
</dbReference>
<reference evidence="1" key="1">
    <citation type="submission" date="2014-11" db="EMBL/GenBank/DDBJ databases">
        <authorList>
            <person name="Amaro Gonzalez C."/>
        </authorList>
    </citation>
    <scope>NUCLEOTIDE SEQUENCE</scope>
</reference>
<organism evidence="1">
    <name type="scientific">Anguilla anguilla</name>
    <name type="common">European freshwater eel</name>
    <name type="synonym">Muraena anguilla</name>
    <dbReference type="NCBI Taxonomy" id="7936"/>
    <lineage>
        <taxon>Eukaryota</taxon>
        <taxon>Metazoa</taxon>
        <taxon>Chordata</taxon>
        <taxon>Craniata</taxon>
        <taxon>Vertebrata</taxon>
        <taxon>Euteleostomi</taxon>
        <taxon>Actinopterygii</taxon>
        <taxon>Neopterygii</taxon>
        <taxon>Teleostei</taxon>
        <taxon>Anguilliformes</taxon>
        <taxon>Anguillidae</taxon>
        <taxon>Anguilla</taxon>
    </lineage>
</organism>
<dbReference type="AlphaFoldDB" id="A0A0E9Q4H4"/>
<accession>A0A0E9Q4H4</accession>
<protein>
    <submittedName>
        <fullName evidence="1">Uncharacterized protein</fullName>
    </submittedName>
</protein>
<proteinExistence type="predicted"/>